<dbReference type="Proteomes" id="UP000825935">
    <property type="component" value="Chromosome 13"/>
</dbReference>
<evidence type="ECO:0000256" key="5">
    <source>
        <dbReference type="ARBA" id="ARBA00022989"/>
    </source>
</evidence>
<comment type="caution">
    <text evidence="9">The sequence shown here is derived from an EMBL/GenBank/DDBJ whole genome shotgun (WGS) entry which is preliminary data.</text>
</comment>
<keyword evidence="3" id="KW-1003">Cell membrane</keyword>
<sequence length="564" mass="61137">MVLADTRTVILGSFAFVVFWVTATFPKFHALPIGRTAGALASAVLVVICQVDSPDQAYASVNLPILGLLFGTMVVSVYLQRADMFKYLAKALSYRCRGGKDLLCRLSFLVAFTSALFTNDTCCVLFTEFILAFCKERGLPPLPFLLALCTSSNIGSSATPIGNPQNLVIAIKSKISFGKFLVGVLPSMIIGITINTALLLVVYWKQLSIVVIKKVEVRGKDLSQAVEVTNVGNGQIVADLGNRRDYDPMKPNVDVSLQKCRSLGVNSSDKSDKVVQNADINEPSSILNPSGSQVIVIHEANDHVENKTFSEGCEQVINVTSESLEEQQGATATSFDSQISNPSHKSSPHLGFWLKEPKWKEWRSRFWKLSVYIVTLGMLAALLAGLDLSWCTITTAVTLIVLDFEDAGPHLSKVSYSLLVFFSAMFITVDGFNRTGLPETFWNAVEPHARINHFLGTVVLAAVVIMLSNIASNVPTVLLLGPMVAAASSAIPGASETRAWLILAWASTVAGNLTLVGSAANLIVCEQARLSTRMPYNLSFWKHLKFGFLSTLIITIAGLPVIRG</sequence>
<dbReference type="GO" id="GO:0055085">
    <property type="term" value="P:transmembrane transport"/>
    <property type="evidence" value="ECO:0007669"/>
    <property type="project" value="InterPro"/>
</dbReference>
<feature type="transmembrane region" description="Helical" evidence="7">
    <location>
        <begin position="500"/>
        <end position="524"/>
    </location>
</feature>
<dbReference type="Pfam" id="PF03600">
    <property type="entry name" value="CitMHS"/>
    <property type="match status" value="1"/>
</dbReference>
<accession>A0A8T2TFS0</accession>
<evidence type="ECO:0000256" key="4">
    <source>
        <dbReference type="ARBA" id="ARBA00022692"/>
    </source>
</evidence>
<evidence type="ECO:0000259" key="8">
    <source>
        <dbReference type="Pfam" id="PF03600"/>
    </source>
</evidence>
<feature type="transmembrane region" description="Helical" evidence="7">
    <location>
        <begin position="102"/>
        <end position="133"/>
    </location>
</feature>
<dbReference type="EMBL" id="CM035418">
    <property type="protein sequence ID" value="KAH7420681.1"/>
    <property type="molecule type" value="Genomic_DNA"/>
</dbReference>
<dbReference type="AlphaFoldDB" id="A0A8T2TFS0"/>
<keyword evidence="5 7" id="KW-1133">Transmembrane helix</keyword>
<feature type="transmembrane region" description="Helical" evidence="7">
    <location>
        <begin position="6"/>
        <end position="25"/>
    </location>
</feature>
<protein>
    <recommendedName>
        <fullName evidence="8">Citrate transporter-like domain-containing protein</fullName>
    </recommendedName>
</protein>
<evidence type="ECO:0000256" key="2">
    <source>
        <dbReference type="ARBA" id="ARBA00022448"/>
    </source>
</evidence>
<feature type="transmembrane region" description="Helical" evidence="7">
    <location>
        <begin position="369"/>
        <end position="402"/>
    </location>
</feature>
<feature type="transmembrane region" description="Helical" evidence="7">
    <location>
        <begin position="59"/>
        <end position="81"/>
    </location>
</feature>
<dbReference type="EMBL" id="CM035418">
    <property type="protein sequence ID" value="KAH7420683.1"/>
    <property type="molecule type" value="Genomic_DNA"/>
</dbReference>
<feature type="domain" description="Citrate transporter-like" evidence="8">
    <location>
        <begin position="24"/>
        <end position="510"/>
    </location>
</feature>
<evidence type="ECO:0000313" key="10">
    <source>
        <dbReference type="Proteomes" id="UP000825935"/>
    </source>
</evidence>
<feature type="transmembrane region" description="Helical" evidence="7">
    <location>
        <begin position="544"/>
        <end position="562"/>
    </location>
</feature>
<keyword evidence="6 7" id="KW-0472">Membrane</keyword>
<feature type="transmembrane region" description="Helical" evidence="7">
    <location>
        <begin position="414"/>
        <end position="433"/>
    </location>
</feature>
<dbReference type="CDD" id="cd01117">
    <property type="entry name" value="YbiR_permease"/>
    <property type="match status" value="1"/>
</dbReference>
<name>A0A8T2TFS0_CERRI</name>
<evidence type="ECO:0000256" key="1">
    <source>
        <dbReference type="ARBA" id="ARBA00004651"/>
    </source>
</evidence>
<feature type="transmembrane region" description="Helical" evidence="7">
    <location>
        <begin position="180"/>
        <end position="204"/>
    </location>
</feature>
<gene>
    <name evidence="9" type="ORF">KP509_13G016900</name>
</gene>
<dbReference type="OMA" id="RRTDMWN"/>
<comment type="subcellular location">
    <subcellularLocation>
        <location evidence="1">Cell membrane</location>
        <topology evidence="1">Multi-pass membrane protein</topology>
    </subcellularLocation>
</comment>
<evidence type="ECO:0000256" key="3">
    <source>
        <dbReference type="ARBA" id="ARBA00022475"/>
    </source>
</evidence>
<dbReference type="InterPro" id="IPR004680">
    <property type="entry name" value="Cit_transptr-like_dom"/>
</dbReference>
<reference evidence="9" key="1">
    <citation type="submission" date="2021-08" db="EMBL/GenBank/DDBJ databases">
        <title>WGS assembly of Ceratopteris richardii.</title>
        <authorList>
            <person name="Marchant D.B."/>
            <person name="Chen G."/>
            <person name="Jenkins J."/>
            <person name="Shu S."/>
            <person name="Leebens-Mack J."/>
            <person name="Grimwood J."/>
            <person name="Schmutz J."/>
            <person name="Soltis P."/>
            <person name="Soltis D."/>
            <person name="Chen Z.-H."/>
        </authorList>
    </citation>
    <scope>NUCLEOTIDE SEQUENCE</scope>
    <source>
        <strain evidence="9">Whitten #5841</strain>
        <tissue evidence="9">Leaf</tissue>
    </source>
</reference>
<dbReference type="PANTHER" id="PTHR43302">
    <property type="entry name" value="TRANSPORTER ARSB-RELATED"/>
    <property type="match status" value="1"/>
</dbReference>
<dbReference type="PANTHER" id="PTHR43302:SF5">
    <property type="entry name" value="TRANSPORTER ARSB-RELATED"/>
    <property type="match status" value="1"/>
</dbReference>
<proteinExistence type="predicted"/>
<dbReference type="OrthoDB" id="442352at2759"/>
<organism evidence="9 10">
    <name type="scientific">Ceratopteris richardii</name>
    <name type="common">Triangle waterfern</name>
    <dbReference type="NCBI Taxonomy" id="49495"/>
    <lineage>
        <taxon>Eukaryota</taxon>
        <taxon>Viridiplantae</taxon>
        <taxon>Streptophyta</taxon>
        <taxon>Embryophyta</taxon>
        <taxon>Tracheophyta</taxon>
        <taxon>Polypodiopsida</taxon>
        <taxon>Polypodiidae</taxon>
        <taxon>Polypodiales</taxon>
        <taxon>Pteridineae</taxon>
        <taxon>Pteridaceae</taxon>
        <taxon>Parkerioideae</taxon>
        <taxon>Ceratopteris</taxon>
    </lineage>
</organism>
<evidence type="ECO:0000256" key="6">
    <source>
        <dbReference type="ARBA" id="ARBA00023136"/>
    </source>
</evidence>
<dbReference type="GO" id="GO:0005886">
    <property type="term" value="C:plasma membrane"/>
    <property type="evidence" value="ECO:0007669"/>
    <property type="project" value="UniProtKB-SubCell"/>
</dbReference>
<dbReference type="EMBL" id="CM035418">
    <property type="protein sequence ID" value="KAH7420682.1"/>
    <property type="molecule type" value="Genomic_DNA"/>
</dbReference>
<feature type="transmembrane region" description="Helical" evidence="7">
    <location>
        <begin position="454"/>
        <end position="480"/>
    </location>
</feature>
<keyword evidence="10" id="KW-1185">Reference proteome</keyword>
<keyword evidence="4 7" id="KW-0812">Transmembrane</keyword>
<evidence type="ECO:0000256" key="7">
    <source>
        <dbReference type="SAM" id="Phobius"/>
    </source>
</evidence>
<keyword evidence="2" id="KW-0813">Transport</keyword>
<evidence type="ECO:0000313" key="9">
    <source>
        <dbReference type="EMBL" id="KAH7420683.1"/>
    </source>
</evidence>